<reference evidence="5 6" key="1">
    <citation type="journal article" date="2016" name="Mol. Biol. Evol.">
        <title>Comparative Genomics of Early-Diverging Mushroom-Forming Fungi Provides Insights into the Origins of Lignocellulose Decay Capabilities.</title>
        <authorList>
            <person name="Nagy L.G."/>
            <person name="Riley R."/>
            <person name="Tritt A."/>
            <person name="Adam C."/>
            <person name="Daum C."/>
            <person name="Floudas D."/>
            <person name="Sun H."/>
            <person name="Yadav J.S."/>
            <person name="Pangilinan J."/>
            <person name="Larsson K.H."/>
            <person name="Matsuura K."/>
            <person name="Barry K."/>
            <person name="Labutti K."/>
            <person name="Kuo R."/>
            <person name="Ohm R.A."/>
            <person name="Bhattacharya S.S."/>
            <person name="Shirouzu T."/>
            <person name="Yoshinaga Y."/>
            <person name="Martin F.M."/>
            <person name="Grigoriev I.V."/>
            <person name="Hibbett D.S."/>
        </authorList>
    </citation>
    <scope>NUCLEOTIDE SEQUENCE [LARGE SCALE GENOMIC DNA]</scope>
    <source>
        <strain evidence="5 6">L-15889</strain>
    </source>
</reference>
<accession>A0A165LKR9</accession>
<comment type="similarity">
    <text evidence="1 4">Belongs to the short-chain dehydrogenases/reductases (SDR) family.</text>
</comment>
<name>A0A165LKR9_9APHY</name>
<dbReference type="InterPro" id="IPR051468">
    <property type="entry name" value="Fungal_SecMetab_SDRs"/>
</dbReference>
<organism evidence="5 6">
    <name type="scientific">Daedalea quercina L-15889</name>
    <dbReference type="NCBI Taxonomy" id="1314783"/>
    <lineage>
        <taxon>Eukaryota</taxon>
        <taxon>Fungi</taxon>
        <taxon>Dikarya</taxon>
        <taxon>Basidiomycota</taxon>
        <taxon>Agaricomycotina</taxon>
        <taxon>Agaricomycetes</taxon>
        <taxon>Polyporales</taxon>
        <taxon>Fomitopsis</taxon>
    </lineage>
</organism>
<dbReference type="PRINTS" id="PR00080">
    <property type="entry name" value="SDRFAMILY"/>
</dbReference>
<evidence type="ECO:0000256" key="1">
    <source>
        <dbReference type="ARBA" id="ARBA00006484"/>
    </source>
</evidence>
<keyword evidence="2" id="KW-0521">NADP</keyword>
<dbReference type="Proteomes" id="UP000076727">
    <property type="component" value="Unassembled WGS sequence"/>
</dbReference>
<keyword evidence="3" id="KW-0560">Oxidoreductase</keyword>
<gene>
    <name evidence="5" type="ORF">DAEQUDRAFT_732487</name>
</gene>
<keyword evidence="6" id="KW-1185">Reference proteome</keyword>
<evidence type="ECO:0000313" key="6">
    <source>
        <dbReference type="Proteomes" id="UP000076727"/>
    </source>
</evidence>
<dbReference type="OrthoDB" id="9876299at2759"/>
<dbReference type="Gene3D" id="3.40.50.720">
    <property type="entry name" value="NAD(P)-binding Rossmann-like Domain"/>
    <property type="match status" value="1"/>
</dbReference>
<sequence length="242" mass="26013">MATGRNTTWLVTGASRGLGLELVRQLSASNSNLVIATCRNPASAVQLRTLQDDAHSRSQGNLHIVQLDVIDQQSVRASVAEVDRIVGEKGLDVLYNNAGIPTREEAFAFDPENLMSVFKTNVAAPALVAQVYLPLLERGTRKTIVNVSSALGSIGANRRGGHFAMYSLTKTALNMLTFKQAKTRPDFIVVSLCPGHTKTDIGGAAAVLEVDESVSGQLRVVAGLTPAHSGRFWEYTGKELPW</sequence>
<evidence type="ECO:0000256" key="4">
    <source>
        <dbReference type="RuleBase" id="RU000363"/>
    </source>
</evidence>
<dbReference type="InterPro" id="IPR002347">
    <property type="entry name" value="SDR_fam"/>
</dbReference>
<dbReference type="GO" id="GO:0005737">
    <property type="term" value="C:cytoplasm"/>
    <property type="evidence" value="ECO:0007669"/>
    <property type="project" value="TreeGrafter"/>
</dbReference>
<dbReference type="AlphaFoldDB" id="A0A165LKR9"/>
<evidence type="ECO:0000256" key="3">
    <source>
        <dbReference type="ARBA" id="ARBA00023002"/>
    </source>
</evidence>
<dbReference type="CDD" id="cd05325">
    <property type="entry name" value="carb_red_sniffer_like_SDR_c"/>
    <property type="match status" value="1"/>
</dbReference>
<dbReference type="Pfam" id="PF00106">
    <property type="entry name" value="adh_short"/>
    <property type="match status" value="1"/>
</dbReference>
<evidence type="ECO:0000256" key="2">
    <source>
        <dbReference type="ARBA" id="ARBA00022857"/>
    </source>
</evidence>
<evidence type="ECO:0000313" key="5">
    <source>
        <dbReference type="EMBL" id="KZT64549.1"/>
    </source>
</evidence>
<dbReference type="SUPFAM" id="SSF51735">
    <property type="entry name" value="NAD(P)-binding Rossmann-fold domains"/>
    <property type="match status" value="1"/>
</dbReference>
<dbReference type="InterPro" id="IPR036291">
    <property type="entry name" value="NAD(P)-bd_dom_sf"/>
</dbReference>
<dbReference type="GO" id="GO:0016491">
    <property type="term" value="F:oxidoreductase activity"/>
    <property type="evidence" value="ECO:0007669"/>
    <property type="project" value="UniProtKB-KW"/>
</dbReference>
<dbReference type="PRINTS" id="PR00081">
    <property type="entry name" value="GDHRDH"/>
</dbReference>
<protein>
    <submittedName>
        <fullName evidence="5">NAD(P)-binding protein</fullName>
    </submittedName>
</protein>
<proteinExistence type="inferred from homology"/>
<dbReference type="PANTHER" id="PTHR43544">
    <property type="entry name" value="SHORT-CHAIN DEHYDROGENASE/REDUCTASE"/>
    <property type="match status" value="1"/>
</dbReference>
<dbReference type="PANTHER" id="PTHR43544:SF7">
    <property type="entry name" value="NADB-LER2"/>
    <property type="match status" value="1"/>
</dbReference>
<dbReference type="EMBL" id="KV429125">
    <property type="protein sequence ID" value="KZT64549.1"/>
    <property type="molecule type" value="Genomic_DNA"/>
</dbReference>